<feature type="transmembrane region" description="Helical" evidence="6">
    <location>
        <begin position="359"/>
        <end position="384"/>
    </location>
</feature>
<dbReference type="VEuPathDB" id="FungiDB:MAN_00773"/>
<comment type="caution">
    <text evidence="7">The sequence shown here is derived from an EMBL/GenBank/DDBJ whole genome shotgun (WGS) entry which is preliminary data.</text>
</comment>
<evidence type="ECO:0000256" key="5">
    <source>
        <dbReference type="SAM" id="MobiDB-lite"/>
    </source>
</evidence>
<feature type="region of interest" description="Disordered" evidence="5">
    <location>
        <begin position="395"/>
        <end position="427"/>
    </location>
</feature>
<dbReference type="SUPFAM" id="SSF81321">
    <property type="entry name" value="Family A G protein-coupled receptor-like"/>
    <property type="match status" value="1"/>
</dbReference>
<keyword evidence="2 6" id="KW-0812">Transmembrane</keyword>
<dbReference type="Gene3D" id="1.20.1070.10">
    <property type="entry name" value="Rhodopsin 7-helix transmembrane proteins"/>
    <property type="match status" value="1"/>
</dbReference>
<feature type="compositionally biased region" description="Basic and acidic residues" evidence="5">
    <location>
        <begin position="411"/>
        <end position="421"/>
    </location>
</feature>
<feature type="transmembrane region" description="Helical" evidence="6">
    <location>
        <begin position="104"/>
        <end position="120"/>
    </location>
</feature>
<evidence type="ECO:0000256" key="2">
    <source>
        <dbReference type="ARBA" id="ARBA00022692"/>
    </source>
</evidence>
<dbReference type="GO" id="GO:0004930">
    <property type="term" value="F:G protein-coupled receptor activity"/>
    <property type="evidence" value="ECO:0007669"/>
    <property type="project" value="InterPro"/>
</dbReference>
<dbReference type="EMBL" id="AZNF01000001">
    <property type="protein sequence ID" value="KID71174.1"/>
    <property type="molecule type" value="Genomic_DNA"/>
</dbReference>
<evidence type="ECO:0000256" key="1">
    <source>
        <dbReference type="ARBA" id="ARBA00004141"/>
    </source>
</evidence>
<accession>A0A0B4GSX7</accession>
<comment type="subcellular location">
    <subcellularLocation>
        <location evidence="1">Membrane</location>
        <topology evidence="1">Multi-pass membrane protein</topology>
    </subcellularLocation>
</comment>
<evidence type="ECO:0000313" key="8">
    <source>
        <dbReference type="Proteomes" id="UP000031186"/>
    </source>
</evidence>
<name>A0A0B4GSX7_METAF</name>
<feature type="transmembrane region" description="Helical" evidence="6">
    <location>
        <begin position="57"/>
        <end position="77"/>
    </location>
</feature>
<keyword evidence="7" id="KW-0675">Receptor</keyword>
<protein>
    <submittedName>
        <fullName evidence="7">G-protein coupled receptor</fullName>
    </submittedName>
</protein>
<reference evidence="7 8" key="1">
    <citation type="journal article" date="2014" name="Proc. Natl. Acad. Sci. U.S.A.">
        <title>Trajectory and genomic determinants of fungal-pathogen speciation and host adaptation.</title>
        <authorList>
            <person name="Hu X."/>
            <person name="Xiao G."/>
            <person name="Zheng P."/>
            <person name="Shang Y."/>
            <person name="Su Y."/>
            <person name="Zhang X."/>
            <person name="Liu X."/>
            <person name="Zhan S."/>
            <person name="St Leger R.J."/>
            <person name="Wang C."/>
        </authorList>
    </citation>
    <scope>NUCLEOTIDE SEQUENCE [LARGE SCALE GENOMIC DNA]</scope>
    <source>
        <strain evidence="7 8">ARSEF 549</strain>
    </source>
</reference>
<keyword evidence="3 6" id="KW-1133">Transmembrane helix</keyword>
<proteinExistence type="predicted"/>
<sequence>MHPPRTTAVSSPDHLTRGEIETITTLERIGGAISLVAVCFIFVAYALVRRARNVQNTFIVFASISNVGASIACIIALDGLVLGEATSLCQTQAFLFEMFMQSDPWWSLAMAINVVLVFYFRTPPDSFRRWWWLYCLICYGGPFIIALSLLLIRASPKGLVYGDAVVRSTTPIRFVLPTAITFGGLTRYALVGYHVFRSRNRLRSFSVSKSREAGHSDHVSAADHSQSDGFYGTVTTEVLVTHTSASNLIHPKSARTARHREPASFPGATLRSSADAAAFTSSVSAPPRRQDLQLLNPIHGTVSACKSVASKFSVEDPIKRAYLRTSLLFGLSVLVTWIPSSMNRIHSWINGDSPYTYQVASAAVLPLQGFWNCVIFFVTSWRAVKDDVMYRAGRMPPTSRNDSGIGTLERTVNREESRASTDDEVESLNTRSDVELRAVEHAATKGVAV</sequence>
<feature type="transmembrane region" description="Helical" evidence="6">
    <location>
        <begin position="321"/>
        <end position="339"/>
    </location>
</feature>
<feature type="transmembrane region" description="Helical" evidence="6">
    <location>
        <begin position="132"/>
        <end position="154"/>
    </location>
</feature>
<evidence type="ECO:0000256" key="6">
    <source>
        <dbReference type="SAM" id="Phobius"/>
    </source>
</evidence>
<feature type="non-terminal residue" evidence="7">
    <location>
        <position position="1"/>
    </location>
</feature>
<evidence type="ECO:0000256" key="3">
    <source>
        <dbReference type="ARBA" id="ARBA00022989"/>
    </source>
</evidence>
<feature type="transmembrane region" description="Helical" evidence="6">
    <location>
        <begin position="29"/>
        <end position="48"/>
    </location>
</feature>
<keyword evidence="8" id="KW-1185">Reference proteome</keyword>
<dbReference type="Proteomes" id="UP000031186">
    <property type="component" value="Unassembled WGS sequence"/>
</dbReference>
<dbReference type="GO" id="GO:0007189">
    <property type="term" value="P:adenylate cyclase-activating G protein-coupled receptor signaling pathway"/>
    <property type="evidence" value="ECO:0007669"/>
    <property type="project" value="TreeGrafter"/>
</dbReference>
<organism evidence="7 8">
    <name type="scientific">Metarhizium anisopliae (strain ARSEF 549)</name>
    <dbReference type="NCBI Taxonomy" id="3151832"/>
    <lineage>
        <taxon>Eukaryota</taxon>
        <taxon>Fungi</taxon>
        <taxon>Dikarya</taxon>
        <taxon>Ascomycota</taxon>
        <taxon>Pezizomycotina</taxon>
        <taxon>Sordariomycetes</taxon>
        <taxon>Hypocreomycetidae</taxon>
        <taxon>Hypocreales</taxon>
        <taxon>Clavicipitaceae</taxon>
        <taxon>Metarhizium</taxon>
    </lineage>
</organism>
<dbReference type="GO" id="GO:0005886">
    <property type="term" value="C:plasma membrane"/>
    <property type="evidence" value="ECO:0007669"/>
    <property type="project" value="TreeGrafter"/>
</dbReference>
<keyword evidence="4 6" id="KW-0472">Membrane</keyword>
<feature type="transmembrane region" description="Helical" evidence="6">
    <location>
        <begin position="174"/>
        <end position="196"/>
    </location>
</feature>
<dbReference type="AlphaFoldDB" id="A0A0B4GSX7"/>
<dbReference type="PANTHER" id="PTHR23112:SF0">
    <property type="entry name" value="TRANSMEMBRANE PROTEIN 116"/>
    <property type="match status" value="1"/>
</dbReference>
<gene>
    <name evidence="7" type="ORF">MAN_00773</name>
</gene>
<evidence type="ECO:0000313" key="7">
    <source>
        <dbReference type="EMBL" id="KID71174.1"/>
    </source>
</evidence>
<dbReference type="OrthoDB" id="18453at2759"/>
<evidence type="ECO:0000256" key="4">
    <source>
        <dbReference type="ARBA" id="ARBA00023136"/>
    </source>
</evidence>
<dbReference type="HOGENOM" id="CLU_024810_0_1_1"/>
<dbReference type="PANTHER" id="PTHR23112">
    <property type="entry name" value="G PROTEIN-COUPLED RECEPTOR 157-RELATED"/>
    <property type="match status" value="1"/>
</dbReference>